<dbReference type="NCBIfam" id="TIGR01200">
    <property type="entry name" value="GLPGLI"/>
    <property type="match status" value="1"/>
</dbReference>
<evidence type="ECO:0000256" key="1">
    <source>
        <dbReference type="SAM" id="SignalP"/>
    </source>
</evidence>
<name>A0A6I4IH96_9FLAO</name>
<evidence type="ECO:0000313" key="3">
    <source>
        <dbReference type="Proteomes" id="UP000431264"/>
    </source>
</evidence>
<gene>
    <name evidence="2" type="ORF">GOQ30_07780</name>
</gene>
<accession>A0A6I4IH96</accession>
<dbReference type="AlphaFoldDB" id="A0A6I4IH96"/>
<proteinExistence type="predicted"/>
<dbReference type="Pfam" id="PF09697">
    <property type="entry name" value="Porph_ging"/>
    <property type="match status" value="1"/>
</dbReference>
<organism evidence="2 3">
    <name type="scientific">Flavobacterium profundi</name>
    <dbReference type="NCBI Taxonomy" id="1774945"/>
    <lineage>
        <taxon>Bacteria</taxon>
        <taxon>Pseudomonadati</taxon>
        <taxon>Bacteroidota</taxon>
        <taxon>Flavobacteriia</taxon>
        <taxon>Flavobacteriales</taxon>
        <taxon>Flavobacteriaceae</taxon>
        <taxon>Flavobacterium</taxon>
    </lineage>
</organism>
<dbReference type="InterPro" id="IPR005901">
    <property type="entry name" value="GLPGLI"/>
</dbReference>
<dbReference type="EMBL" id="WQLW01000004">
    <property type="protein sequence ID" value="MVO09065.1"/>
    <property type="molecule type" value="Genomic_DNA"/>
</dbReference>
<comment type="caution">
    <text evidence="2">The sequence shown here is derived from an EMBL/GenBank/DDBJ whole genome shotgun (WGS) entry which is preliminary data.</text>
</comment>
<evidence type="ECO:0000313" key="2">
    <source>
        <dbReference type="EMBL" id="MVO09065.1"/>
    </source>
</evidence>
<reference evidence="3" key="1">
    <citation type="submission" date="2019-05" db="EMBL/GenBank/DDBJ databases">
        <title>Flavobacterium profundi sp. nov., isolated from a deep-sea seamount.</title>
        <authorList>
            <person name="Zhang D.-C."/>
        </authorList>
    </citation>
    <scope>NUCLEOTIDE SEQUENCE [LARGE SCALE GENOMIC DNA]</scope>
    <source>
        <strain evidence="3">TP390</strain>
    </source>
</reference>
<keyword evidence="1" id="KW-0732">Signal</keyword>
<dbReference type="OrthoDB" id="1068986at2"/>
<dbReference type="Proteomes" id="UP000431264">
    <property type="component" value="Unassembled WGS sequence"/>
</dbReference>
<dbReference type="RefSeq" id="WP_140997446.1">
    <property type="nucleotide sequence ID" value="NZ_VDCZ01000004.1"/>
</dbReference>
<sequence>MKTSIFTTLFLFFIVNNWAQSLEGVVYYTSKTQLKDFNITSNDLTPEMKDEMMEKMKKAFEKNFTLHFTNFESIYEEEKKLAAPKPTSGPNVKMDFIGSSTTGKLYKNFKNKQYIKEDDIFGKEFLILDSLQKMNWKLTNEQKKIGNYVCLKAELSIPVSEEDRKKYDEFKKKKEAGKTNLLELKEPKEEIIEAWYTLDIPISNGPGKYWGLPGLILELHEFNTIFLCTKIVLNPKEKIEIKVPKNGKKVTQKEFDAIQEKKLKSMTNENGVIEIRIN</sequence>
<keyword evidence="3" id="KW-1185">Reference proteome</keyword>
<protein>
    <submittedName>
        <fullName evidence="2">GLPGLI family protein</fullName>
    </submittedName>
</protein>
<feature type="signal peptide" evidence="1">
    <location>
        <begin position="1"/>
        <end position="19"/>
    </location>
</feature>
<feature type="chain" id="PRO_5026308843" evidence="1">
    <location>
        <begin position="20"/>
        <end position="278"/>
    </location>
</feature>